<dbReference type="PROSITE" id="PS51450">
    <property type="entry name" value="LRR"/>
    <property type="match status" value="1"/>
</dbReference>
<dbReference type="GO" id="GO:0043531">
    <property type="term" value="F:ADP binding"/>
    <property type="evidence" value="ECO:0007669"/>
    <property type="project" value="InterPro"/>
</dbReference>
<keyword evidence="4" id="KW-0067">ATP-binding</keyword>
<dbReference type="OrthoDB" id="3794806at2759"/>
<evidence type="ECO:0000256" key="2">
    <source>
        <dbReference type="ARBA" id="ARBA00022737"/>
    </source>
</evidence>
<dbReference type="InterPro" id="IPR050905">
    <property type="entry name" value="Plant_NBS-LRR"/>
</dbReference>
<evidence type="ECO:0000256" key="1">
    <source>
        <dbReference type="ARBA" id="ARBA00008894"/>
    </source>
</evidence>
<evidence type="ECO:0000313" key="10">
    <source>
        <dbReference type="Proteomes" id="UP000195402"/>
    </source>
</evidence>
<keyword evidence="4" id="KW-0547">Nucleotide-binding</keyword>
<gene>
    <name evidence="9" type="ORF">BVC80_1787g192</name>
</gene>
<dbReference type="InterPro" id="IPR027417">
    <property type="entry name" value="P-loop_NTPase"/>
</dbReference>
<dbReference type="InterPro" id="IPR036388">
    <property type="entry name" value="WH-like_DNA-bd_sf"/>
</dbReference>
<dbReference type="AlphaFoldDB" id="A0A200QUG5"/>
<comment type="similarity">
    <text evidence="1">Belongs to the disease resistance NB-LRR family.</text>
</comment>
<dbReference type="SUPFAM" id="SSF52058">
    <property type="entry name" value="L domain-like"/>
    <property type="match status" value="2"/>
</dbReference>
<dbReference type="FunFam" id="3.40.50.300:FF:001091">
    <property type="entry name" value="Probable disease resistance protein At1g61300"/>
    <property type="match status" value="1"/>
</dbReference>
<dbReference type="EMBL" id="MVGT01001064">
    <property type="protein sequence ID" value="OVA14103.1"/>
    <property type="molecule type" value="Genomic_DNA"/>
</dbReference>
<dbReference type="OMA" id="EHANYEC"/>
<dbReference type="PANTHER" id="PTHR33463:SF218">
    <property type="entry name" value="DISEASE RESISTANCE PROTEIN RPS2-LIKE"/>
    <property type="match status" value="1"/>
</dbReference>
<dbReference type="FunCoup" id="A0A200QUG5">
    <property type="interactions" value="17"/>
</dbReference>
<keyword evidence="6" id="KW-0472">Membrane</keyword>
<dbReference type="PRINTS" id="PR00364">
    <property type="entry name" value="DISEASERSIST"/>
</dbReference>
<name>A0A200QUG5_MACCD</name>
<keyword evidence="10" id="KW-1185">Reference proteome</keyword>
<dbReference type="Pfam" id="PF23247">
    <property type="entry name" value="LRR_RPS2"/>
    <property type="match status" value="1"/>
</dbReference>
<feature type="domain" description="Disease resistance protein At4g27190-like leucine-rich repeats" evidence="8">
    <location>
        <begin position="727"/>
        <end position="885"/>
    </location>
</feature>
<evidence type="ECO:0000313" key="9">
    <source>
        <dbReference type="EMBL" id="OVA14103.1"/>
    </source>
</evidence>
<dbReference type="Gene3D" id="1.10.8.430">
    <property type="entry name" value="Helical domain of apoptotic protease-activating factors"/>
    <property type="match status" value="1"/>
</dbReference>
<evidence type="ECO:0000256" key="5">
    <source>
        <dbReference type="SAM" id="Coils"/>
    </source>
</evidence>
<comment type="caution">
    <text evidence="9">The sequence shown here is derived from an EMBL/GenBank/DDBJ whole genome shotgun (WGS) entry which is preliminary data.</text>
</comment>
<dbReference type="GO" id="GO:0005524">
    <property type="term" value="F:ATP binding"/>
    <property type="evidence" value="ECO:0007669"/>
    <property type="project" value="UniProtKB-KW"/>
</dbReference>
<keyword evidence="6" id="KW-1133">Transmembrane helix</keyword>
<evidence type="ECO:0000256" key="6">
    <source>
        <dbReference type="SAM" id="Phobius"/>
    </source>
</evidence>
<dbReference type="Pfam" id="PF00931">
    <property type="entry name" value="NB-ARC"/>
    <property type="match status" value="1"/>
</dbReference>
<dbReference type="InterPro" id="IPR002182">
    <property type="entry name" value="NB-ARC"/>
</dbReference>
<dbReference type="Gene3D" id="3.40.50.300">
    <property type="entry name" value="P-loop containing nucleotide triphosphate hydrolases"/>
    <property type="match status" value="1"/>
</dbReference>
<feature type="coiled-coil region" evidence="5">
    <location>
        <begin position="29"/>
        <end position="63"/>
    </location>
</feature>
<dbReference type="InParanoid" id="A0A200QUG5"/>
<feature type="transmembrane region" description="Helical" evidence="6">
    <location>
        <begin position="1001"/>
        <end position="1021"/>
    </location>
</feature>
<dbReference type="GO" id="GO:0006952">
    <property type="term" value="P:defense response"/>
    <property type="evidence" value="ECO:0007669"/>
    <property type="project" value="UniProtKB-KW"/>
</dbReference>
<evidence type="ECO:0000256" key="3">
    <source>
        <dbReference type="ARBA" id="ARBA00022821"/>
    </source>
</evidence>
<keyword evidence="2" id="KW-0677">Repeat</keyword>
<reference evidence="9 10" key="1">
    <citation type="journal article" date="2017" name="Mol. Plant">
        <title>The Genome of Medicinal Plant Macleaya cordata Provides New Insights into Benzylisoquinoline Alkaloids Metabolism.</title>
        <authorList>
            <person name="Liu X."/>
            <person name="Liu Y."/>
            <person name="Huang P."/>
            <person name="Ma Y."/>
            <person name="Qing Z."/>
            <person name="Tang Q."/>
            <person name="Cao H."/>
            <person name="Cheng P."/>
            <person name="Zheng Y."/>
            <person name="Yuan Z."/>
            <person name="Zhou Y."/>
            <person name="Liu J."/>
            <person name="Tang Z."/>
            <person name="Zhuo Y."/>
            <person name="Zhang Y."/>
            <person name="Yu L."/>
            <person name="Huang J."/>
            <person name="Yang P."/>
            <person name="Peng Q."/>
            <person name="Zhang J."/>
            <person name="Jiang W."/>
            <person name="Zhang Z."/>
            <person name="Lin K."/>
            <person name="Ro D.K."/>
            <person name="Chen X."/>
            <person name="Xiong X."/>
            <person name="Shang Y."/>
            <person name="Huang S."/>
            <person name="Zeng J."/>
        </authorList>
    </citation>
    <scope>NUCLEOTIDE SEQUENCE [LARGE SCALE GENOMIC DNA]</scope>
    <source>
        <strain evidence="10">cv. BLH2017</strain>
        <tissue evidence="9">Root</tissue>
    </source>
</reference>
<evidence type="ECO:0000256" key="4">
    <source>
        <dbReference type="ARBA" id="ARBA00022840"/>
    </source>
</evidence>
<accession>A0A200QUG5</accession>
<organism evidence="9 10">
    <name type="scientific">Macleaya cordata</name>
    <name type="common">Five-seeded plume-poppy</name>
    <name type="synonym">Bocconia cordata</name>
    <dbReference type="NCBI Taxonomy" id="56857"/>
    <lineage>
        <taxon>Eukaryota</taxon>
        <taxon>Viridiplantae</taxon>
        <taxon>Streptophyta</taxon>
        <taxon>Embryophyta</taxon>
        <taxon>Tracheophyta</taxon>
        <taxon>Spermatophyta</taxon>
        <taxon>Magnoliopsida</taxon>
        <taxon>Ranunculales</taxon>
        <taxon>Papaveraceae</taxon>
        <taxon>Papaveroideae</taxon>
        <taxon>Macleaya</taxon>
    </lineage>
</organism>
<keyword evidence="5" id="KW-0175">Coiled coil</keyword>
<dbReference type="InterPro" id="IPR042197">
    <property type="entry name" value="Apaf_helical"/>
</dbReference>
<dbReference type="InterPro" id="IPR001611">
    <property type="entry name" value="Leu-rich_rpt"/>
</dbReference>
<dbReference type="InterPro" id="IPR032675">
    <property type="entry name" value="LRR_dom_sf"/>
</dbReference>
<dbReference type="PANTHER" id="PTHR33463">
    <property type="entry name" value="NB-ARC DOMAIN-CONTAINING PROTEIN-RELATED"/>
    <property type="match status" value="1"/>
</dbReference>
<dbReference type="SUPFAM" id="SSF52540">
    <property type="entry name" value="P-loop containing nucleoside triphosphate hydrolases"/>
    <property type="match status" value="1"/>
</dbReference>
<dbReference type="InterPro" id="IPR057135">
    <property type="entry name" value="At4g27190-like_LRR"/>
</dbReference>
<dbReference type="STRING" id="56857.A0A200QUG5"/>
<proteinExistence type="inferred from homology"/>
<evidence type="ECO:0000259" key="7">
    <source>
        <dbReference type="Pfam" id="PF00931"/>
    </source>
</evidence>
<protein>
    <submittedName>
        <fullName evidence="9">Disease resistance protein</fullName>
    </submittedName>
</protein>
<dbReference type="Proteomes" id="UP000195402">
    <property type="component" value="Unassembled WGS sequence"/>
</dbReference>
<evidence type="ECO:0000259" key="8">
    <source>
        <dbReference type="Pfam" id="PF23247"/>
    </source>
</evidence>
<keyword evidence="6" id="KW-0812">Transmembrane</keyword>
<dbReference type="Gene3D" id="1.10.10.10">
    <property type="entry name" value="Winged helix-like DNA-binding domain superfamily/Winged helix DNA-binding domain"/>
    <property type="match status" value="1"/>
</dbReference>
<dbReference type="Gene3D" id="3.80.10.10">
    <property type="entry name" value="Ribonuclease Inhibitor"/>
    <property type="match status" value="3"/>
</dbReference>
<sequence>MDVLNLFASPITEFFRCLIPPLKRQIDYIVHCERTLEQLRKKLEDLENTRDDVQRRVDIAKRNIQSIRGVVEAWLQRVGKETNNPNPEDTIVGLRVSDEVEGMINQQFCRGWCSCCSGSRYHLGRKAEKKMVIIDQLLNEGRSFDDVSDPFYPGSTEDEGTHLIGVYGMGGVGKTTLINQVAKQVKEENIFDEVAITTVSQNVDLKRMQNEIAEMLGLTQLTGMDNISARAALLSKRLKQEKRILVILDDLWSTNLNLSDVGIPYGENYHKGCKVVITTRILDVCNSLRSQTNISVAVLSEEESWHLFKRNAGDEADSPVLQSVAKEIVKECGGLPVALVTLGRALRNKDKVVWDDAAIQLKRSNFPCIDEGMNSAVFASIKLSYDYLSYEMIKKCFLFCCLFPEDHKIHMHELMVYAIGDYGILEDSETLTQASVRLHAIVEKLLAYCLLLGNKTESGSYVVWMHDIIRDVAILIASQEGNGFFVKAGAGLSDWPERIRLLSSTSITGGECLRRLSLMENRISVLPEEPELPDLLSLSLNGNRSLRKIPDSFFRSMTSLATLDLTSTDISVIGNLKNLVILSKRWDVGESGNNGSNVISLAEVASLPCLTNLVLKIFNEQMITTEDPKHGRFEIEFSNGHDLLTNEQWDSKCCLYQVSHPVSISIKVLVRRVRKLIISRCFVLKSMGQLEVGFNNLRDLYIEKCHDMEYFMNMAEEEIPRTALVALKELKISSMNKLKYIFYGPMPIGFIDNLTVLKVKECKEMVSCFGPNLVKRVPNLEELEVAYCGMLKDVFHLETGSSTSLLINNDQKEINAAAIFSKLRSIVLSSLPILETIWKGEIPFRFLENLKRIDVKHCDKLRCLFSSSMARNLKQLEKLEVGFCKSMVKLISSSSSSDKHHQIMSVDADHQDQVQLMIFFPNLKHLKIRGCDSLEQLWDGNNSTVLDCPLEYLEVVRCKNLKILFSHQCTLQLKEIVGDSEEWFQGLEWEDSSDKLQMQPLFKFPLLLVFYVFYLLVHFHLPNYKNQIESNFCEFPIVMEPMNYQ</sequence>
<feature type="domain" description="NB-ARC" evidence="7">
    <location>
        <begin position="158"/>
        <end position="315"/>
    </location>
</feature>
<keyword evidence="3" id="KW-0611">Plant defense</keyword>